<sequence length="45" mass="4982">MLRMAPTPRFIPGSRSWMSSRDPEAQHCSSVGGFKGRKLEDFGAV</sequence>
<proteinExistence type="predicted"/>
<reference evidence="2 3" key="1">
    <citation type="submission" date="2020-04" db="EMBL/GenBank/DDBJ databases">
        <authorList>
            <person name="Depoorter E."/>
        </authorList>
    </citation>
    <scope>NUCLEOTIDE SEQUENCE [LARGE SCALE GENOMIC DNA]</scope>
    <source>
        <strain evidence="2 3">BCC0217</strain>
    </source>
</reference>
<gene>
    <name evidence="2" type="ORF">BLA3211_07233</name>
</gene>
<accession>A0A6J5JNL0</accession>
<evidence type="ECO:0000313" key="2">
    <source>
        <dbReference type="EMBL" id="CAB3972948.1"/>
    </source>
</evidence>
<dbReference type="Proteomes" id="UP000494301">
    <property type="component" value="Unassembled WGS sequence"/>
</dbReference>
<name>A0A6J5JNL0_9BURK</name>
<evidence type="ECO:0000313" key="3">
    <source>
        <dbReference type="Proteomes" id="UP000494301"/>
    </source>
</evidence>
<organism evidence="2 3">
    <name type="scientific">Burkholderia aenigmatica</name>
    <dbReference type="NCBI Taxonomy" id="2015348"/>
    <lineage>
        <taxon>Bacteria</taxon>
        <taxon>Pseudomonadati</taxon>
        <taxon>Pseudomonadota</taxon>
        <taxon>Betaproteobacteria</taxon>
        <taxon>Burkholderiales</taxon>
        <taxon>Burkholderiaceae</taxon>
        <taxon>Burkholderia</taxon>
        <taxon>Burkholderia cepacia complex</taxon>
    </lineage>
</organism>
<dbReference type="EMBL" id="CABWIL020000036">
    <property type="protein sequence ID" value="CAB3972948.1"/>
    <property type="molecule type" value="Genomic_DNA"/>
</dbReference>
<protein>
    <submittedName>
        <fullName evidence="2">Uncharacterized protein</fullName>
    </submittedName>
</protein>
<evidence type="ECO:0000256" key="1">
    <source>
        <dbReference type="SAM" id="MobiDB-lite"/>
    </source>
</evidence>
<feature type="region of interest" description="Disordered" evidence="1">
    <location>
        <begin position="13"/>
        <end position="32"/>
    </location>
</feature>
<dbReference type="AlphaFoldDB" id="A0A6J5JNL0"/>